<evidence type="ECO:0000313" key="2">
    <source>
        <dbReference type="Proteomes" id="UP001558652"/>
    </source>
</evidence>
<accession>A0ABD0XYH5</accession>
<dbReference type="AlphaFoldDB" id="A0ABD0XYH5"/>
<dbReference type="Proteomes" id="UP001558652">
    <property type="component" value="Unassembled WGS sequence"/>
</dbReference>
<reference evidence="1 2" key="1">
    <citation type="submission" date="2024-07" db="EMBL/GenBank/DDBJ databases">
        <title>Chromosome-level genome assembly of the water stick insect Ranatra chinensis (Heteroptera: Nepidae).</title>
        <authorList>
            <person name="Liu X."/>
        </authorList>
    </citation>
    <scope>NUCLEOTIDE SEQUENCE [LARGE SCALE GENOMIC DNA]</scope>
    <source>
        <strain evidence="1">Cailab_2021Rc</strain>
        <tissue evidence="1">Muscle</tissue>
    </source>
</reference>
<name>A0ABD0XYH5_9HEMI</name>
<comment type="caution">
    <text evidence="1">The sequence shown here is derived from an EMBL/GenBank/DDBJ whole genome shotgun (WGS) entry which is preliminary data.</text>
</comment>
<keyword evidence="2" id="KW-1185">Reference proteome</keyword>
<gene>
    <name evidence="1" type="ORF">AAG570_005678</name>
</gene>
<feature type="non-terminal residue" evidence="1">
    <location>
        <position position="1"/>
    </location>
</feature>
<dbReference type="EMBL" id="JBFDAA010000018">
    <property type="protein sequence ID" value="KAL1116183.1"/>
    <property type="molecule type" value="Genomic_DNA"/>
</dbReference>
<sequence length="192" mass="22630">VAKELCKCDRHSWSPHYQRAYHLKKKEQAFREAMIAVAQQRTILENEILHHPCTDSDDVLASLYQMNYSKRAFPVVGYRAMKADHDDPVINPVAMLRTGLTSGYRDPTEFRAQAMELTPVSKPPPLTFDRGNLKTITTQSLIFTQWDFKKRFVEAQNRIRFDTTLFNNIMWNLYNEMRHTVYLVLHILFHNR</sequence>
<evidence type="ECO:0000313" key="1">
    <source>
        <dbReference type="EMBL" id="KAL1116183.1"/>
    </source>
</evidence>
<proteinExistence type="predicted"/>
<organism evidence="1 2">
    <name type="scientific">Ranatra chinensis</name>
    <dbReference type="NCBI Taxonomy" id="642074"/>
    <lineage>
        <taxon>Eukaryota</taxon>
        <taxon>Metazoa</taxon>
        <taxon>Ecdysozoa</taxon>
        <taxon>Arthropoda</taxon>
        <taxon>Hexapoda</taxon>
        <taxon>Insecta</taxon>
        <taxon>Pterygota</taxon>
        <taxon>Neoptera</taxon>
        <taxon>Paraneoptera</taxon>
        <taxon>Hemiptera</taxon>
        <taxon>Heteroptera</taxon>
        <taxon>Panheteroptera</taxon>
        <taxon>Nepomorpha</taxon>
        <taxon>Nepidae</taxon>
        <taxon>Ranatrinae</taxon>
        <taxon>Ranatra</taxon>
    </lineage>
</organism>
<protein>
    <submittedName>
        <fullName evidence="1">Uncharacterized protein</fullName>
    </submittedName>
</protein>